<dbReference type="EMBL" id="LN679106">
    <property type="protein sequence ID" value="CEL62699.1"/>
    <property type="molecule type" value="Genomic_DNA"/>
</dbReference>
<organism evidence="1 2">
    <name type="scientific">Thanatephorus cucumeris (strain AG1-IB / isolate 7/3/14)</name>
    <name type="common">Lettuce bottom rot fungus</name>
    <name type="synonym">Rhizoctonia solani</name>
    <dbReference type="NCBI Taxonomy" id="1108050"/>
    <lineage>
        <taxon>Eukaryota</taxon>
        <taxon>Fungi</taxon>
        <taxon>Dikarya</taxon>
        <taxon>Basidiomycota</taxon>
        <taxon>Agaricomycotina</taxon>
        <taxon>Agaricomycetes</taxon>
        <taxon>Cantharellales</taxon>
        <taxon>Ceratobasidiaceae</taxon>
        <taxon>Rhizoctonia</taxon>
        <taxon>Rhizoctonia solani AG-1</taxon>
    </lineage>
</organism>
<gene>
    <name evidence="1" type="ORF">RSOLAG1IB_05055</name>
</gene>
<sequence>MLPHCVVAGVAARLEKQRVAIYERLMSFTDPRVWFLCGSRFCYILHHLWHSAGVGGGAVTWDDYVQSRHAIVPI</sequence>
<proteinExistence type="predicted"/>
<name>A0A0B7G0R8_THACB</name>
<dbReference type="STRING" id="1108050.A0A0B7G0R8"/>
<evidence type="ECO:0000313" key="1">
    <source>
        <dbReference type="EMBL" id="CEL62699.1"/>
    </source>
</evidence>
<reference evidence="1 2" key="1">
    <citation type="submission" date="2014-11" db="EMBL/GenBank/DDBJ databases">
        <authorList>
            <person name="Wibberg Daniel"/>
        </authorList>
    </citation>
    <scope>NUCLEOTIDE SEQUENCE [LARGE SCALE GENOMIC DNA]</scope>
    <source>
        <strain evidence="1">Rhizoctonia solani AG1-IB 7/3/14</strain>
    </source>
</reference>
<accession>A0A0B7G0R8</accession>
<dbReference type="AlphaFoldDB" id="A0A0B7G0R8"/>
<protein>
    <submittedName>
        <fullName evidence="1">Uncharacterized protein</fullName>
    </submittedName>
</protein>
<keyword evidence="2" id="KW-1185">Reference proteome</keyword>
<dbReference type="Proteomes" id="UP000059188">
    <property type="component" value="Unassembled WGS sequence"/>
</dbReference>
<evidence type="ECO:0000313" key="2">
    <source>
        <dbReference type="Proteomes" id="UP000059188"/>
    </source>
</evidence>